<evidence type="ECO:0008006" key="3">
    <source>
        <dbReference type="Google" id="ProtNLM"/>
    </source>
</evidence>
<dbReference type="InterPro" id="IPR023214">
    <property type="entry name" value="HAD_sf"/>
</dbReference>
<keyword evidence="2" id="KW-1185">Reference proteome</keyword>
<dbReference type="Proteomes" id="UP000091956">
    <property type="component" value="Unassembled WGS sequence"/>
</dbReference>
<accession>A0A1B8GW38</accession>
<reference evidence="2" key="2">
    <citation type="journal article" date="2018" name="Nat. Commun.">
        <title>Extreme sensitivity to ultraviolet light in the fungal pathogen causing white-nose syndrome of bats.</title>
        <authorList>
            <person name="Palmer J.M."/>
            <person name="Drees K.P."/>
            <person name="Foster J.T."/>
            <person name="Lindner D.L."/>
        </authorList>
    </citation>
    <scope>NUCLEOTIDE SEQUENCE [LARGE SCALE GENOMIC DNA]</scope>
    <source>
        <strain evidence="2">UAMH 10579</strain>
    </source>
</reference>
<dbReference type="GO" id="GO:0008962">
    <property type="term" value="F:phosphatidylglycerophosphatase activity"/>
    <property type="evidence" value="ECO:0007669"/>
    <property type="project" value="InterPro"/>
</dbReference>
<evidence type="ECO:0000313" key="2">
    <source>
        <dbReference type="Proteomes" id="UP000091956"/>
    </source>
</evidence>
<evidence type="ECO:0000313" key="1">
    <source>
        <dbReference type="EMBL" id="OBU00029.1"/>
    </source>
</evidence>
<dbReference type="InterPro" id="IPR036412">
    <property type="entry name" value="HAD-like_sf"/>
</dbReference>
<dbReference type="GeneID" id="28835102"/>
<dbReference type="InterPro" id="IPR010021">
    <property type="entry name" value="PGPP1/Gep4"/>
</dbReference>
<dbReference type="SUPFAM" id="SSF56784">
    <property type="entry name" value="HAD-like"/>
    <property type="match status" value="1"/>
</dbReference>
<dbReference type="RefSeq" id="XP_018133761.1">
    <property type="nucleotide sequence ID" value="XM_018271234.2"/>
</dbReference>
<proteinExistence type="predicted"/>
<gene>
    <name evidence="1" type="ORF">VE01_01716</name>
</gene>
<dbReference type="Pfam" id="PF09419">
    <property type="entry name" value="PGP_phosphatase"/>
    <property type="match status" value="1"/>
</dbReference>
<dbReference type="EMBL" id="KV460210">
    <property type="protein sequence ID" value="OBU00029.1"/>
    <property type="molecule type" value="Genomic_DNA"/>
</dbReference>
<protein>
    <recommendedName>
        <fullName evidence="3">Phosphatidylglycerophosphatase gep4 mitochondrial</fullName>
    </recommendedName>
</protein>
<dbReference type="OrthoDB" id="198652at2759"/>
<name>A0A1B8GW38_9PEZI</name>
<dbReference type="AlphaFoldDB" id="A0A1B8GW38"/>
<dbReference type="Gene3D" id="3.40.50.1000">
    <property type="entry name" value="HAD superfamily/HAD-like"/>
    <property type="match status" value="1"/>
</dbReference>
<organism evidence="1 2">
    <name type="scientific">Pseudogymnoascus verrucosus</name>
    <dbReference type="NCBI Taxonomy" id="342668"/>
    <lineage>
        <taxon>Eukaryota</taxon>
        <taxon>Fungi</taxon>
        <taxon>Dikarya</taxon>
        <taxon>Ascomycota</taxon>
        <taxon>Pezizomycotina</taxon>
        <taxon>Leotiomycetes</taxon>
        <taxon>Thelebolales</taxon>
        <taxon>Thelebolaceae</taxon>
        <taxon>Pseudogymnoascus</taxon>
    </lineage>
</organism>
<reference evidence="1 2" key="1">
    <citation type="submission" date="2016-03" db="EMBL/GenBank/DDBJ databases">
        <title>Comparative genomics of Pseudogymnoascus destructans, the fungus causing white-nose syndrome of bats.</title>
        <authorList>
            <person name="Palmer J.M."/>
            <person name="Drees K.P."/>
            <person name="Foster J.T."/>
            <person name="Lindner D.L."/>
        </authorList>
    </citation>
    <scope>NUCLEOTIDE SEQUENCE [LARGE SCALE GENOMIC DNA]</scope>
    <source>
        <strain evidence="1 2">UAMH 10579</strain>
    </source>
</reference>
<dbReference type="InterPro" id="IPR027706">
    <property type="entry name" value="PGP_Pase"/>
</dbReference>
<dbReference type="STRING" id="342668.A0A1B8GW38"/>
<dbReference type="NCBIfam" id="TIGR01668">
    <property type="entry name" value="YqeG_hyp_ppase"/>
    <property type="match status" value="1"/>
</dbReference>
<sequence length="220" mass="24306">MVDLRTFNLSGTLSALSLLFRPSQCIPQAVVRNFNDLPLPLSRAFDNDKRFGKVNIRAVVLDKDDCFARPGENEIAPEFKAQFTRLRAAYPHPSMLIVSNTAGTPSMDPDLTSSALLAAATSVPVLAHRTKKPGCSAEIMAYFHSHAELRDLKPEEVAIVGDRLATDVVLANRMGAYAVWVREGVVAKEEKSLFARWEYGIHDWLKKRGVQSPVPGSPFE</sequence>